<accession>A0A9X3MR22</accession>
<dbReference type="EMBL" id="JAPDOD010000004">
    <property type="protein sequence ID" value="MDA0160237.1"/>
    <property type="molecule type" value="Genomic_DNA"/>
</dbReference>
<comment type="caution">
    <text evidence="1">The sequence shown here is derived from an EMBL/GenBank/DDBJ whole genome shotgun (WGS) entry which is preliminary data.</text>
</comment>
<protein>
    <submittedName>
        <fullName evidence="1">Uncharacterized protein</fullName>
    </submittedName>
</protein>
<evidence type="ECO:0000313" key="2">
    <source>
        <dbReference type="Proteomes" id="UP001149140"/>
    </source>
</evidence>
<reference evidence="1" key="1">
    <citation type="submission" date="2022-10" db="EMBL/GenBank/DDBJ databases">
        <title>The WGS of Solirubrobacter ginsenosidimutans DSM 21036.</title>
        <authorList>
            <person name="Jiang Z."/>
        </authorList>
    </citation>
    <scope>NUCLEOTIDE SEQUENCE</scope>
    <source>
        <strain evidence="1">DSM 21036</strain>
    </source>
</reference>
<name>A0A9X3MR22_9ACTN</name>
<dbReference type="RefSeq" id="WP_270039004.1">
    <property type="nucleotide sequence ID" value="NZ_JAPDOD010000004.1"/>
</dbReference>
<dbReference type="AlphaFoldDB" id="A0A9X3MR22"/>
<gene>
    <name evidence="1" type="ORF">OM076_08180</name>
</gene>
<sequence length="107" mass="11738">MFNQLAQRKQIPAQPAPLRIRQARHDDAAAVLRLAALDSSHVPAGDLLLAEVGEELWAAFSLEDGHAIADPLRPSADAVLLLGQRARQLHKAQRRASRGNARLRFAH</sequence>
<evidence type="ECO:0000313" key="1">
    <source>
        <dbReference type="EMBL" id="MDA0160237.1"/>
    </source>
</evidence>
<organism evidence="1 2">
    <name type="scientific">Solirubrobacter ginsenosidimutans</name>
    <dbReference type="NCBI Taxonomy" id="490573"/>
    <lineage>
        <taxon>Bacteria</taxon>
        <taxon>Bacillati</taxon>
        <taxon>Actinomycetota</taxon>
        <taxon>Thermoleophilia</taxon>
        <taxon>Solirubrobacterales</taxon>
        <taxon>Solirubrobacteraceae</taxon>
        <taxon>Solirubrobacter</taxon>
    </lineage>
</organism>
<keyword evidence="2" id="KW-1185">Reference proteome</keyword>
<dbReference type="Proteomes" id="UP001149140">
    <property type="component" value="Unassembled WGS sequence"/>
</dbReference>
<proteinExistence type="predicted"/>